<feature type="transmembrane region" description="Helical" evidence="1">
    <location>
        <begin position="12"/>
        <end position="32"/>
    </location>
</feature>
<keyword evidence="1" id="KW-1133">Transmembrane helix</keyword>
<dbReference type="AlphaFoldDB" id="A0A6A6GTR0"/>
<organism evidence="2 3">
    <name type="scientific">Viridothelium virens</name>
    <name type="common">Speckled blister lichen</name>
    <name type="synonym">Trypethelium virens</name>
    <dbReference type="NCBI Taxonomy" id="1048519"/>
    <lineage>
        <taxon>Eukaryota</taxon>
        <taxon>Fungi</taxon>
        <taxon>Dikarya</taxon>
        <taxon>Ascomycota</taxon>
        <taxon>Pezizomycotina</taxon>
        <taxon>Dothideomycetes</taxon>
        <taxon>Dothideomycetes incertae sedis</taxon>
        <taxon>Trypetheliales</taxon>
        <taxon>Trypetheliaceae</taxon>
        <taxon>Viridothelium</taxon>
    </lineage>
</organism>
<dbReference type="EMBL" id="ML991877">
    <property type="protein sequence ID" value="KAF2229067.1"/>
    <property type="molecule type" value="Genomic_DNA"/>
</dbReference>
<keyword evidence="1" id="KW-0472">Membrane</keyword>
<evidence type="ECO:0000313" key="3">
    <source>
        <dbReference type="Proteomes" id="UP000800092"/>
    </source>
</evidence>
<reference evidence="2" key="1">
    <citation type="journal article" date="2020" name="Stud. Mycol.">
        <title>101 Dothideomycetes genomes: a test case for predicting lifestyles and emergence of pathogens.</title>
        <authorList>
            <person name="Haridas S."/>
            <person name="Albert R."/>
            <person name="Binder M."/>
            <person name="Bloem J."/>
            <person name="Labutti K."/>
            <person name="Salamov A."/>
            <person name="Andreopoulos B."/>
            <person name="Baker S."/>
            <person name="Barry K."/>
            <person name="Bills G."/>
            <person name="Bluhm B."/>
            <person name="Cannon C."/>
            <person name="Castanera R."/>
            <person name="Culley D."/>
            <person name="Daum C."/>
            <person name="Ezra D."/>
            <person name="Gonzalez J."/>
            <person name="Henrissat B."/>
            <person name="Kuo A."/>
            <person name="Liang C."/>
            <person name="Lipzen A."/>
            <person name="Lutzoni F."/>
            <person name="Magnuson J."/>
            <person name="Mondo S."/>
            <person name="Nolan M."/>
            <person name="Ohm R."/>
            <person name="Pangilinan J."/>
            <person name="Park H.-J."/>
            <person name="Ramirez L."/>
            <person name="Alfaro M."/>
            <person name="Sun H."/>
            <person name="Tritt A."/>
            <person name="Yoshinaga Y."/>
            <person name="Zwiers L.-H."/>
            <person name="Turgeon B."/>
            <person name="Goodwin S."/>
            <person name="Spatafora J."/>
            <person name="Crous P."/>
            <person name="Grigoriev I."/>
        </authorList>
    </citation>
    <scope>NUCLEOTIDE SEQUENCE</scope>
    <source>
        <strain evidence="2">Tuck. ex Michener</strain>
    </source>
</reference>
<evidence type="ECO:0000313" key="2">
    <source>
        <dbReference type="EMBL" id="KAF2229067.1"/>
    </source>
</evidence>
<keyword evidence="1" id="KW-0812">Transmembrane</keyword>
<evidence type="ECO:0000256" key="1">
    <source>
        <dbReference type="SAM" id="Phobius"/>
    </source>
</evidence>
<protein>
    <submittedName>
        <fullName evidence="2">Uncharacterized protein</fullName>
    </submittedName>
</protein>
<proteinExistence type="predicted"/>
<sequence length="93" mass="10025">MDRPMIGGRMANGAHGVAGWNGVVLSILYLGLDAFSGFSHAYLCNKISPHSWPWVHMAGGMAEITYGILLSFPFFSLSSKKEECTANMGNQTA</sequence>
<gene>
    <name evidence="2" type="ORF">EV356DRAFT_23841</name>
</gene>
<feature type="transmembrane region" description="Helical" evidence="1">
    <location>
        <begin position="52"/>
        <end position="72"/>
    </location>
</feature>
<keyword evidence="3" id="KW-1185">Reference proteome</keyword>
<name>A0A6A6GTR0_VIRVR</name>
<accession>A0A6A6GTR0</accession>
<dbReference type="Proteomes" id="UP000800092">
    <property type="component" value="Unassembled WGS sequence"/>
</dbReference>